<reference evidence="2" key="2">
    <citation type="submission" date="2021-04" db="EMBL/GenBank/DDBJ databases">
        <title>Genome-wide patterns of bracovirus chromosomal integration into multiple host tissues during parasitism.</title>
        <authorList>
            <person name="Chebbi M.A.C."/>
        </authorList>
    </citation>
    <scope>NUCLEOTIDE SEQUENCE</scope>
    <source>
        <tissue evidence="2">Whole body</tissue>
    </source>
</reference>
<comment type="caution">
    <text evidence="2">The sequence shown here is derived from an EMBL/GenBank/DDBJ whole genome shotgun (WGS) entry which is preliminary data.</text>
</comment>
<dbReference type="OrthoDB" id="7609668at2759"/>
<protein>
    <submittedName>
        <fullName evidence="2">Uncharacterized protein</fullName>
    </submittedName>
</protein>
<evidence type="ECO:0000313" key="2">
    <source>
        <dbReference type="EMBL" id="KAG8041397.1"/>
    </source>
</evidence>
<sequence>MEIKNLSRGKGKETLKAANPNLIKKIHNLRNTVSSLETNFQTANHWDKLRLSRFKAIELSKERLEEDLKESEKRNSNMLNLFRYNADLPQGLKTQVEKTWNQKYDALLKLNDHLKRQIREKDSLLQNKDNQIIVLQQKLLDIGEKLSEREELIKTISNKYMILNKRKTVQETLFKESIETLLRDALLEENHHNNSTPATTSRMSLKPSKEALLAYEIKRSNRLSRENYLLRNILQKIKVNCHCHENSDSSAENL</sequence>
<evidence type="ECO:0000256" key="1">
    <source>
        <dbReference type="SAM" id="Coils"/>
    </source>
</evidence>
<gene>
    <name evidence="2" type="ORF">G9C98_002385</name>
</gene>
<reference evidence="2" key="1">
    <citation type="submission" date="2020-03" db="EMBL/GenBank/DDBJ databases">
        <authorList>
            <person name="Chebbi M.A."/>
            <person name="Drezen J.M."/>
        </authorList>
    </citation>
    <scope>NUCLEOTIDE SEQUENCE</scope>
    <source>
        <tissue evidence="2">Whole body</tissue>
    </source>
</reference>
<dbReference type="Proteomes" id="UP000729913">
    <property type="component" value="Unassembled WGS sequence"/>
</dbReference>
<accession>A0A8J5R4B1</accession>
<dbReference type="EMBL" id="JAAOIC020000019">
    <property type="protein sequence ID" value="KAG8041397.1"/>
    <property type="molecule type" value="Genomic_DNA"/>
</dbReference>
<proteinExistence type="predicted"/>
<name>A0A8J5R4B1_9HYME</name>
<keyword evidence="3" id="KW-1185">Reference proteome</keyword>
<dbReference type="AlphaFoldDB" id="A0A8J5R4B1"/>
<organism evidence="2 3">
    <name type="scientific">Cotesia typhae</name>
    <dbReference type="NCBI Taxonomy" id="2053667"/>
    <lineage>
        <taxon>Eukaryota</taxon>
        <taxon>Metazoa</taxon>
        <taxon>Ecdysozoa</taxon>
        <taxon>Arthropoda</taxon>
        <taxon>Hexapoda</taxon>
        <taxon>Insecta</taxon>
        <taxon>Pterygota</taxon>
        <taxon>Neoptera</taxon>
        <taxon>Endopterygota</taxon>
        <taxon>Hymenoptera</taxon>
        <taxon>Apocrita</taxon>
        <taxon>Ichneumonoidea</taxon>
        <taxon>Braconidae</taxon>
        <taxon>Microgastrinae</taxon>
        <taxon>Cotesia</taxon>
    </lineage>
</organism>
<keyword evidence="1" id="KW-0175">Coiled coil</keyword>
<feature type="coiled-coil region" evidence="1">
    <location>
        <begin position="54"/>
        <end position="81"/>
    </location>
</feature>
<evidence type="ECO:0000313" key="3">
    <source>
        <dbReference type="Proteomes" id="UP000729913"/>
    </source>
</evidence>